<name>A0A518APZ1_9BACT</name>
<evidence type="ECO:0000256" key="1">
    <source>
        <dbReference type="SAM" id="Phobius"/>
    </source>
</evidence>
<dbReference type="AlphaFoldDB" id="A0A518APZ1"/>
<keyword evidence="1" id="KW-1133">Transmembrane helix</keyword>
<dbReference type="EMBL" id="CP036278">
    <property type="protein sequence ID" value="QDU56776.1"/>
    <property type="molecule type" value="Genomic_DNA"/>
</dbReference>
<dbReference type="KEGG" id="amuc:Pan181_29880"/>
<keyword evidence="1" id="KW-0812">Transmembrane</keyword>
<organism evidence="2 3">
    <name type="scientific">Aeoliella mucimassa</name>
    <dbReference type="NCBI Taxonomy" id="2527972"/>
    <lineage>
        <taxon>Bacteria</taxon>
        <taxon>Pseudomonadati</taxon>
        <taxon>Planctomycetota</taxon>
        <taxon>Planctomycetia</taxon>
        <taxon>Pirellulales</taxon>
        <taxon>Lacipirellulaceae</taxon>
        <taxon>Aeoliella</taxon>
    </lineage>
</organism>
<evidence type="ECO:0000313" key="3">
    <source>
        <dbReference type="Proteomes" id="UP000315750"/>
    </source>
</evidence>
<accession>A0A518APZ1</accession>
<feature type="transmembrane region" description="Helical" evidence="1">
    <location>
        <begin position="12"/>
        <end position="32"/>
    </location>
</feature>
<keyword evidence="1" id="KW-0472">Membrane</keyword>
<proteinExistence type="predicted"/>
<keyword evidence="3" id="KW-1185">Reference proteome</keyword>
<evidence type="ECO:0000313" key="2">
    <source>
        <dbReference type="EMBL" id="QDU56776.1"/>
    </source>
</evidence>
<dbReference type="RefSeq" id="WP_145247492.1">
    <property type="nucleotide sequence ID" value="NZ_CP036278.1"/>
</dbReference>
<reference evidence="2 3" key="1">
    <citation type="submission" date="2019-02" db="EMBL/GenBank/DDBJ databases">
        <title>Deep-cultivation of Planctomycetes and their phenomic and genomic characterization uncovers novel biology.</title>
        <authorList>
            <person name="Wiegand S."/>
            <person name="Jogler M."/>
            <person name="Boedeker C."/>
            <person name="Pinto D."/>
            <person name="Vollmers J."/>
            <person name="Rivas-Marin E."/>
            <person name="Kohn T."/>
            <person name="Peeters S.H."/>
            <person name="Heuer A."/>
            <person name="Rast P."/>
            <person name="Oberbeckmann S."/>
            <person name="Bunk B."/>
            <person name="Jeske O."/>
            <person name="Meyerdierks A."/>
            <person name="Storesund J.E."/>
            <person name="Kallscheuer N."/>
            <person name="Luecker S."/>
            <person name="Lage O.M."/>
            <person name="Pohl T."/>
            <person name="Merkel B.J."/>
            <person name="Hornburger P."/>
            <person name="Mueller R.-W."/>
            <person name="Bruemmer F."/>
            <person name="Labrenz M."/>
            <person name="Spormann A.M."/>
            <person name="Op den Camp H."/>
            <person name="Overmann J."/>
            <person name="Amann R."/>
            <person name="Jetten M.S.M."/>
            <person name="Mascher T."/>
            <person name="Medema M.H."/>
            <person name="Devos D.P."/>
            <person name="Kaster A.-K."/>
            <person name="Ovreas L."/>
            <person name="Rohde M."/>
            <person name="Galperin M.Y."/>
            <person name="Jogler C."/>
        </authorList>
    </citation>
    <scope>NUCLEOTIDE SEQUENCE [LARGE SCALE GENOMIC DNA]</scope>
    <source>
        <strain evidence="2 3">Pan181</strain>
    </source>
</reference>
<sequence>MSNKLRKLLKLLIAICFGGLLAASLVLVSLHFRNGVMDRIEDHLLAHQAELQGAVEAVFRDCDAGSRVPSAKLPEVFKITEIQEVFVESDHLSLVVSHNPDTTRGFRVWFNEQSVDYQDQPTNAPGVYRFRYCNDYPDSPSNRFP</sequence>
<gene>
    <name evidence="2" type="ORF">Pan181_29880</name>
</gene>
<dbReference type="Proteomes" id="UP000315750">
    <property type="component" value="Chromosome"/>
</dbReference>
<protein>
    <submittedName>
        <fullName evidence="2">Uncharacterized protein</fullName>
    </submittedName>
</protein>